<dbReference type="InterPro" id="IPR012675">
    <property type="entry name" value="Beta-grasp_dom_sf"/>
</dbReference>
<keyword evidence="5" id="KW-0411">Iron-sulfur</keyword>
<dbReference type="InterPro" id="IPR001041">
    <property type="entry name" value="2Fe-2S_ferredoxin-type"/>
</dbReference>
<gene>
    <name evidence="7" type="ORF">METZ01_LOCUS334974</name>
</gene>
<evidence type="ECO:0000313" key="7">
    <source>
        <dbReference type="EMBL" id="SVC82120.1"/>
    </source>
</evidence>
<dbReference type="InterPro" id="IPR036884">
    <property type="entry name" value="2Fe-2S-bd_dom_sf"/>
</dbReference>
<dbReference type="PANTHER" id="PTHR44379:SF8">
    <property type="entry name" value="XANTHINE DEHYDROGENASE IRON-SULFUR-BINDING SUBUNIT XDHC-RELATED"/>
    <property type="match status" value="1"/>
</dbReference>
<evidence type="ECO:0000256" key="5">
    <source>
        <dbReference type="ARBA" id="ARBA00023014"/>
    </source>
</evidence>
<feature type="domain" description="2Fe-2S ferredoxin-type" evidence="6">
    <location>
        <begin position="5"/>
        <end position="80"/>
    </location>
</feature>
<evidence type="ECO:0000259" key="6">
    <source>
        <dbReference type="PROSITE" id="PS51085"/>
    </source>
</evidence>
<proteinExistence type="predicted"/>
<dbReference type="CDD" id="cd00207">
    <property type="entry name" value="fer2"/>
    <property type="match status" value="1"/>
</dbReference>
<evidence type="ECO:0000256" key="2">
    <source>
        <dbReference type="ARBA" id="ARBA00022723"/>
    </source>
</evidence>
<dbReference type="InterPro" id="IPR051452">
    <property type="entry name" value="Diverse_Oxidoreductases"/>
</dbReference>
<dbReference type="EMBL" id="UINC01112878">
    <property type="protein sequence ID" value="SVC82120.1"/>
    <property type="molecule type" value="Genomic_DNA"/>
</dbReference>
<evidence type="ECO:0000256" key="1">
    <source>
        <dbReference type="ARBA" id="ARBA00022714"/>
    </source>
</evidence>
<keyword evidence="2" id="KW-0479">Metal-binding</keyword>
<dbReference type="Pfam" id="PF00111">
    <property type="entry name" value="Fer2"/>
    <property type="match status" value="1"/>
</dbReference>
<reference evidence="7" key="1">
    <citation type="submission" date="2018-05" db="EMBL/GenBank/DDBJ databases">
        <authorList>
            <person name="Lanie J.A."/>
            <person name="Ng W.-L."/>
            <person name="Kazmierczak K.M."/>
            <person name="Andrzejewski T.M."/>
            <person name="Davidsen T.M."/>
            <person name="Wayne K.J."/>
            <person name="Tettelin H."/>
            <person name="Glass J.I."/>
            <person name="Rusch D."/>
            <person name="Podicherti R."/>
            <person name="Tsui H.-C.T."/>
            <person name="Winkler M.E."/>
        </authorList>
    </citation>
    <scope>NUCLEOTIDE SEQUENCE</scope>
</reference>
<name>A0A382QAY0_9ZZZZ</name>
<dbReference type="InterPro" id="IPR006058">
    <property type="entry name" value="2Fe2S_fd_BS"/>
</dbReference>
<dbReference type="AlphaFoldDB" id="A0A382QAY0"/>
<dbReference type="GO" id="GO:0046872">
    <property type="term" value="F:metal ion binding"/>
    <property type="evidence" value="ECO:0007669"/>
    <property type="project" value="UniProtKB-KW"/>
</dbReference>
<dbReference type="Gene3D" id="3.10.20.30">
    <property type="match status" value="1"/>
</dbReference>
<dbReference type="GO" id="GO:0016491">
    <property type="term" value="F:oxidoreductase activity"/>
    <property type="evidence" value="ECO:0007669"/>
    <property type="project" value="UniProtKB-KW"/>
</dbReference>
<dbReference type="PANTHER" id="PTHR44379">
    <property type="entry name" value="OXIDOREDUCTASE WITH IRON-SULFUR SUBUNIT"/>
    <property type="match status" value="1"/>
</dbReference>
<protein>
    <recommendedName>
        <fullName evidence="6">2Fe-2S ferredoxin-type domain-containing protein</fullName>
    </recommendedName>
</protein>
<evidence type="ECO:0000256" key="4">
    <source>
        <dbReference type="ARBA" id="ARBA00023004"/>
    </source>
</evidence>
<dbReference type="PROSITE" id="PS00197">
    <property type="entry name" value="2FE2S_FER_1"/>
    <property type="match status" value="1"/>
</dbReference>
<dbReference type="GO" id="GO:0051537">
    <property type="term" value="F:2 iron, 2 sulfur cluster binding"/>
    <property type="evidence" value="ECO:0007669"/>
    <property type="project" value="UniProtKB-KW"/>
</dbReference>
<dbReference type="InterPro" id="IPR002888">
    <property type="entry name" value="2Fe-2S-bd"/>
</dbReference>
<accession>A0A382QAY0</accession>
<dbReference type="PROSITE" id="PS51085">
    <property type="entry name" value="2FE2S_FER_2"/>
    <property type="match status" value="1"/>
</dbReference>
<sequence length="162" mass="17260">MRFEKAIPVKINGVSSELLAPANETLLDCLRRHGQFEVKNGCEKGDCGACAVQIDGEPVDSCLTLAWTVEGRSITTLEGLNDINKPHPLIAAFVEQGAVQCGYCIPGIIVAAEAMLRKTPDPSDEDIALALSGNLCRCTGYTKIFAAIRHAAVVLHRGGVNN</sequence>
<dbReference type="InterPro" id="IPR036010">
    <property type="entry name" value="2Fe-2S_ferredoxin-like_sf"/>
</dbReference>
<keyword evidence="1" id="KW-0001">2Fe-2S</keyword>
<keyword evidence="3" id="KW-0560">Oxidoreductase</keyword>
<keyword evidence="4" id="KW-0408">Iron</keyword>
<organism evidence="7">
    <name type="scientific">marine metagenome</name>
    <dbReference type="NCBI Taxonomy" id="408172"/>
    <lineage>
        <taxon>unclassified sequences</taxon>
        <taxon>metagenomes</taxon>
        <taxon>ecological metagenomes</taxon>
    </lineage>
</organism>
<dbReference type="SUPFAM" id="SSF54292">
    <property type="entry name" value="2Fe-2S ferredoxin-like"/>
    <property type="match status" value="1"/>
</dbReference>
<dbReference type="SUPFAM" id="SSF47741">
    <property type="entry name" value="CO dehydrogenase ISP C-domain like"/>
    <property type="match status" value="1"/>
</dbReference>
<evidence type="ECO:0000256" key="3">
    <source>
        <dbReference type="ARBA" id="ARBA00023002"/>
    </source>
</evidence>
<dbReference type="Gene3D" id="1.10.150.120">
    <property type="entry name" value="[2Fe-2S]-binding domain"/>
    <property type="match status" value="1"/>
</dbReference>
<dbReference type="Pfam" id="PF01799">
    <property type="entry name" value="Fer2_2"/>
    <property type="match status" value="1"/>
</dbReference>